<dbReference type="InterPro" id="IPR025669">
    <property type="entry name" value="AAA_dom"/>
</dbReference>
<evidence type="ECO:0000313" key="2">
    <source>
        <dbReference type="EMBL" id="MFH8551902.1"/>
    </source>
</evidence>
<keyword evidence="3" id="KW-1185">Reference proteome</keyword>
<feature type="domain" description="AAA" evidence="1">
    <location>
        <begin position="17"/>
        <end position="204"/>
    </location>
</feature>
<dbReference type="InterPro" id="IPR027417">
    <property type="entry name" value="P-loop_NTPase"/>
</dbReference>
<evidence type="ECO:0000259" key="1">
    <source>
        <dbReference type="Pfam" id="PF13614"/>
    </source>
</evidence>
<sequence>MWADETTDAPERGGHAMKVIAVATQKGGVGKTSTTVNLAAGLALAGARVLTVDLDPQAQAGTAVGVNLAGEEQLARSLGWVLQARMQGMRMDLSSLWFDRSELLEEWEDAGTLHLLACEESTMTAAQDLIHKKGFQSTPILRRMLMEVSDSFDFVVVDTPPAVSSLSATALAAADYVITVCVPEYPALKGAAATRGTVRYVKDRTGGECEPQYLGAVLNRSNPPSRWKAQEVNIRNGMLDADLAPFCTDIRTDNRISDSFAYGVPSVIRFASHTPGKMYSELMGQLVERMGQPAEKWEMPERIDLEGSGG</sequence>
<protein>
    <submittedName>
        <fullName evidence="2">ParA family protein</fullName>
    </submittedName>
</protein>
<accession>A0ABW7R3R1</accession>
<dbReference type="InterPro" id="IPR050678">
    <property type="entry name" value="DNA_Partitioning_ATPase"/>
</dbReference>
<gene>
    <name evidence="2" type="ORF">ACH4F9_43705</name>
</gene>
<dbReference type="SUPFAM" id="SSF52540">
    <property type="entry name" value="P-loop containing nucleoside triphosphate hydrolases"/>
    <property type="match status" value="1"/>
</dbReference>
<name>A0ABW7R3R1_9ACTN</name>
<reference evidence="2 3" key="1">
    <citation type="submission" date="2024-10" db="EMBL/GenBank/DDBJ databases">
        <title>The Natural Products Discovery Center: Release of the First 8490 Sequenced Strains for Exploring Actinobacteria Biosynthetic Diversity.</title>
        <authorList>
            <person name="Kalkreuter E."/>
            <person name="Kautsar S.A."/>
            <person name="Yang D."/>
            <person name="Bader C.D."/>
            <person name="Teijaro C.N."/>
            <person name="Fluegel L."/>
            <person name="Davis C.M."/>
            <person name="Simpson J.R."/>
            <person name="Lauterbach L."/>
            <person name="Steele A.D."/>
            <person name="Gui C."/>
            <person name="Meng S."/>
            <person name="Li G."/>
            <person name="Viehrig K."/>
            <person name="Ye F."/>
            <person name="Su P."/>
            <person name="Kiefer A.F."/>
            <person name="Nichols A."/>
            <person name="Cepeda A.J."/>
            <person name="Yan W."/>
            <person name="Fan B."/>
            <person name="Jiang Y."/>
            <person name="Adhikari A."/>
            <person name="Zheng C.-J."/>
            <person name="Schuster L."/>
            <person name="Cowan T.M."/>
            <person name="Smanski M.J."/>
            <person name="Chevrette M.G."/>
            <person name="De Carvalho L.P.S."/>
            <person name="Shen B."/>
        </authorList>
    </citation>
    <scope>NUCLEOTIDE SEQUENCE [LARGE SCALE GENOMIC DNA]</scope>
    <source>
        <strain evidence="2 3">NPDC017990</strain>
    </source>
</reference>
<dbReference type="Gene3D" id="3.40.50.300">
    <property type="entry name" value="P-loop containing nucleotide triphosphate hydrolases"/>
    <property type="match status" value="1"/>
</dbReference>
<dbReference type="Pfam" id="PF13614">
    <property type="entry name" value="AAA_31"/>
    <property type="match status" value="1"/>
</dbReference>
<dbReference type="EMBL" id="JBIRGQ010000016">
    <property type="protein sequence ID" value="MFH8551902.1"/>
    <property type="molecule type" value="Genomic_DNA"/>
</dbReference>
<organism evidence="2 3">
    <name type="scientific">Streptomyces longisporoflavus</name>
    <dbReference type="NCBI Taxonomy" id="28044"/>
    <lineage>
        <taxon>Bacteria</taxon>
        <taxon>Bacillati</taxon>
        <taxon>Actinomycetota</taxon>
        <taxon>Actinomycetes</taxon>
        <taxon>Kitasatosporales</taxon>
        <taxon>Streptomycetaceae</taxon>
        <taxon>Streptomyces</taxon>
    </lineage>
</organism>
<comment type="caution">
    <text evidence="2">The sequence shown here is derived from an EMBL/GenBank/DDBJ whole genome shotgun (WGS) entry which is preliminary data.</text>
</comment>
<dbReference type="CDD" id="cd02042">
    <property type="entry name" value="ParAB_family"/>
    <property type="match status" value="1"/>
</dbReference>
<evidence type="ECO:0000313" key="3">
    <source>
        <dbReference type="Proteomes" id="UP001610818"/>
    </source>
</evidence>
<dbReference type="Proteomes" id="UP001610818">
    <property type="component" value="Unassembled WGS sequence"/>
</dbReference>
<dbReference type="PANTHER" id="PTHR13696:SF99">
    <property type="entry name" value="COBYRINIC ACID AC-DIAMIDE SYNTHASE"/>
    <property type="match status" value="1"/>
</dbReference>
<proteinExistence type="predicted"/>
<dbReference type="PANTHER" id="PTHR13696">
    <property type="entry name" value="P-LOOP CONTAINING NUCLEOSIDE TRIPHOSPHATE HYDROLASE"/>
    <property type="match status" value="1"/>
</dbReference>
<dbReference type="RefSeq" id="WP_190086562.1">
    <property type="nucleotide sequence ID" value="NZ_BMTR01000046.1"/>
</dbReference>